<comment type="caution">
    <text evidence="2">The sequence shown here is derived from an EMBL/GenBank/DDBJ whole genome shotgun (WGS) entry which is preliminary data.</text>
</comment>
<evidence type="ECO:0000313" key="2">
    <source>
        <dbReference type="EMBL" id="MCC8362992.1"/>
    </source>
</evidence>
<dbReference type="EMBL" id="JAJGAK010000001">
    <property type="protein sequence ID" value="MCC8362992.1"/>
    <property type="molecule type" value="Genomic_DNA"/>
</dbReference>
<organism evidence="2 3">
    <name type="scientific">Noviluteimonas lactosilytica</name>
    <dbReference type="NCBI Taxonomy" id="2888523"/>
    <lineage>
        <taxon>Bacteria</taxon>
        <taxon>Pseudomonadati</taxon>
        <taxon>Pseudomonadota</taxon>
        <taxon>Gammaproteobacteria</taxon>
        <taxon>Lysobacterales</taxon>
        <taxon>Lysobacteraceae</taxon>
        <taxon>Noviluteimonas</taxon>
    </lineage>
</organism>
<name>A0ABS8JHD9_9GAMM</name>
<dbReference type="RefSeq" id="WP_230526870.1">
    <property type="nucleotide sequence ID" value="NZ_JAJGAK010000001.1"/>
</dbReference>
<keyword evidence="1" id="KW-0472">Membrane</keyword>
<sequence length="227" mass="24983">MPLARLLLLLAYPVFAHLASLREDGTFAALALADLVVLCLLEPLVRLRPWAWIATIATCAGLAFFARSPLIQLPLLLVPPAFVALIAWTFGRTLREGRTPLITRIVCAIEGETADRLAPELRDYTRKLTATWAAVLSGLAVANLLLAMCAVPGGLLDSLGIAPPVAVSHQAWSWFANMLNYGVVGGLFVGEYFHRVRRFPGRYTSFFDFLRRMARVGPAVWRGLLRD</sequence>
<dbReference type="Proteomes" id="UP001165293">
    <property type="component" value="Unassembled WGS sequence"/>
</dbReference>
<feature type="transmembrane region" description="Helical" evidence="1">
    <location>
        <begin position="73"/>
        <end position="91"/>
    </location>
</feature>
<gene>
    <name evidence="2" type="ORF">LK996_07875</name>
</gene>
<keyword evidence="1" id="KW-0812">Transmembrane</keyword>
<evidence type="ECO:0000256" key="1">
    <source>
        <dbReference type="SAM" id="Phobius"/>
    </source>
</evidence>
<keyword evidence="1" id="KW-1133">Transmembrane helix</keyword>
<reference evidence="2" key="1">
    <citation type="submission" date="2021-10" db="EMBL/GenBank/DDBJ databases">
        <authorList>
            <person name="Lyu M."/>
            <person name="Wang X."/>
            <person name="Meng X."/>
            <person name="Xu K."/>
        </authorList>
    </citation>
    <scope>NUCLEOTIDE SEQUENCE</scope>
    <source>
        <strain evidence="2">A6</strain>
    </source>
</reference>
<feature type="transmembrane region" description="Helical" evidence="1">
    <location>
        <begin position="174"/>
        <end position="193"/>
    </location>
</feature>
<accession>A0ABS8JHD9</accession>
<protein>
    <submittedName>
        <fullName evidence="2">Ketosynthase</fullName>
    </submittedName>
</protein>
<evidence type="ECO:0000313" key="3">
    <source>
        <dbReference type="Proteomes" id="UP001165293"/>
    </source>
</evidence>
<keyword evidence="3" id="KW-1185">Reference proteome</keyword>
<proteinExistence type="predicted"/>
<feature type="transmembrane region" description="Helical" evidence="1">
    <location>
        <begin position="132"/>
        <end position="154"/>
    </location>
</feature>